<protein>
    <submittedName>
        <fullName evidence="2">Uncharacterized protein</fullName>
    </submittedName>
</protein>
<comment type="caution">
    <text evidence="2">The sequence shown here is derived from an EMBL/GenBank/DDBJ whole genome shotgun (WGS) entry which is preliminary data.</text>
</comment>
<keyword evidence="1" id="KW-1133">Transmembrane helix</keyword>
<feature type="transmembrane region" description="Helical" evidence="1">
    <location>
        <begin position="36"/>
        <end position="56"/>
    </location>
</feature>
<dbReference type="AlphaFoldDB" id="A0A7K1V7Z3"/>
<evidence type="ECO:0000313" key="2">
    <source>
        <dbReference type="EMBL" id="MVU82676.1"/>
    </source>
</evidence>
<keyword evidence="3" id="KW-1185">Reference proteome</keyword>
<organism evidence="2 3">
    <name type="scientific">Nocardia terrae</name>
    <dbReference type="NCBI Taxonomy" id="2675851"/>
    <lineage>
        <taxon>Bacteria</taxon>
        <taxon>Bacillati</taxon>
        <taxon>Actinomycetota</taxon>
        <taxon>Actinomycetes</taxon>
        <taxon>Mycobacteriales</taxon>
        <taxon>Nocardiaceae</taxon>
        <taxon>Nocardia</taxon>
    </lineage>
</organism>
<keyword evidence="1" id="KW-0472">Membrane</keyword>
<evidence type="ECO:0000313" key="3">
    <source>
        <dbReference type="Proteomes" id="UP000466794"/>
    </source>
</evidence>
<dbReference type="EMBL" id="WRPP01000010">
    <property type="protein sequence ID" value="MVU82676.1"/>
    <property type="molecule type" value="Genomic_DNA"/>
</dbReference>
<sequence>MRSPTDHTARLRGAAVGASSGAVAILAHGLGGGATAIEGSALALLFAACAAIGAVVASIRPRYGLAGTMAMLAAGQSLGHAALSMPTGHHHHASSPSMLLAHLIAIPLGALVIRAAEAGMRRAVTSVRRFILALASAPQPPGRPVPVWVGDERATVRRLLVSPGIGRRGPPAGPAVFSLFAPA</sequence>
<reference evidence="2 3" key="1">
    <citation type="submission" date="2019-12" db="EMBL/GenBank/DDBJ databases">
        <title>Nocardia sp. nov. ET3-3 isolated from soil.</title>
        <authorList>
            <person name="Kanchanasin P."/>
            <person name="Tanasupawat S."/>
            <person name="Yuki M."/>
            <person name="Kudo T."/>
        </authorList>
    </citation>
    <scope>NUCLEOTIDE SEQUENCE [LARGE SCALE GENOMIC DNA]</scope>
    <source>
        <strain evidence="2 3">ET3-3</strain>
    </source>
</reference>
<feature type="transmembrane region" description="Helical" evidence="1">
    <location>
        <begin position="63"/>
        <end position="83"/>
    </location>
</feature>
<evidence type="ECO:0000256" key="1">
    <source>
        <dbReference type="SAM" id="Phobius"/>
    </source>
</evidence>
<proteinExistence type="predicted"/>
<name>A0A7K1V7Z3_9NOCA</name>
<feature type="transmembrane region" description="Helical" evidence="1">
    <location>
        <begin position="95"/>
        <end position="113"/>
    </location>
</feature>
<keyword evidence="1" id="KW-0812">Transmembrane</keyword>
<dbReference type="Proteomes" id="UP000466794">
    <property type="component" value="Unassembled WGS sequence"/>
</dbReference>
<feature type="transmembrane region" description="Helical" evidence="1">
    <location>
        <begin position="12"/>
        <end position="30"/>
    </location>
</feature>
<accession>A0A7K1V7Z3</accession>
<gene>
    <name evidence="2" type="ORF">GPX89_36270</name>
</gene>
<dbReference type="RefSeq" id="WP_328602704.1">
    <property type="nucleotide sequence ID" value="NZ_WRPP01000010.1"/>
</dbReference>